<reference evidence="3" key="1">
    <citation type="journal article" date="2019" name="Int. J. Syst. Evol. Microbiol.">
        <title>The Global Catalogue of Microorganisms (GCM) 10K type strain sequencing project: providing services to taxonomists for standard genome sequencing and annotation.</title>
        <authorList>
            <consortium name="The Broad Institute Genomics Platform"/>
            <consortium name="The Broad Institute Genome Sequencing Center for Infectious Disease"/>
            <person name="Wu L."/>
            <person name="Ma J."/>
        </authorList>
    </citation>
    <scope>NUCLEOTIDE SEQUENCE [LARGE SCALE GENOMIC DNA]</scope>
    <source>
        <strain evidence="3">JCM 18298</strain>
    </source>
</reference>
<dbReference type="Pfam" id="PF00462">
    <property type="entry name" value="Glutaredoxin"/>
    <property type="match status" value="1"/>
</dbReference>
<feature type="domain" description="Glutaredoxin" evidence="1">
    <location>
        <begin position="55"/>
        <end position="107"/>
    </location>
</feature>
<gene>
    <name evidence="2" type="ORF">GCM10023318_00100</name>
</gene>
<comment type="caution">
    <text evidence="2">The sequence shown here is derived from an EMBL/GenBank/DDBJ whole genome shotgun (WGS) entry which is preliminary data.</text>
</comment>
<dbReference type="InterPro" id="IPR011915">
    <property type="entry name" value="GlrX_actino"/>
</dbReference>
<dbReference type="Proteomes" id="UP001500603">
    <property type="component" value="Unassembled WGS sequence"/>
</dbReference>
<organism evidence="2 3">
    <name type="scientific">Nocardia callitridis</name>
    <dbReference type="NCBI Taxonomy" id="648753"/>
    <lineage>
        <taxon>Bacteria</taxon>
        <taxon>Bacillati</taxon>
        <taxon>Actinomycetota</taxon>
        <taxon>Actinomycetes</taxon>
        <taxon>Mycobacteriales</taxon>
        <taxon>Nocardiaceae</taxon>
        <taxon>Nocardia</taxon>
    </lineage>
</organism>
<dbReference type="Gene3D" id="3.40.30.10">
    <property type="entry name" value="Glutaredoxin"/>
    <property type="match status" value="1"/>
</dbReference>
<keyword evidence="3" id="KW-1185">Reference proteome</keyword>
<dbReference type="SUPFAM" id="SSF52833">
    <property type="entry name" value="Thioredoxin-like"/>
    <property type="match status" value="1"/>
</dbReference>
<dbReference type="EMBL" id="BAABJM010000001">
    <property type="protein sequence ID" value="GAA5041292.1"/>
    <property type="molecule type" value="Genomic_DNA"/>
</dbReference>
<evidence type="ECO:0000259" key="1">
    <source>
        <dbReference type="Pfam" id="PF00462"/>
    </source>
</evidence>
<dbReference type="InterPro" id="IPR051548">
    <property type="entry name" value="Grx-like_ET"/>
</dbReference>
<accession>A0ABP9JQQ6</accession>
<evidence type="ECO:0000313" key="2">
    <source>
        <dbReference type="EMBL" id="GAA5041292.1"/>
    </source>
</evidence>
<dbReference type="InterPro" id="IPR017937">
    <property type="entry name" value="Thioredoxin_CS"/>
</dbReference>
<dbReference type="CDD" id="cd02976">
    <property type="entry name" value="NrdH"/>
    <property type="match status" value="1"/>
</dbReference>
<dbReference type="PANTHER" id="PTHR34386:SF1">
    <property type="entry name" value="GLUTAREDOXIN-LIKE PROTEIN NRDH"/>
    <property type="match status" value="1"/>
</dbReference>
<sequence>MRDAAISVCGHGAIRRTPVMSARARDNPRRFAPVRNNPVPLDVASSVTEQTPDLTMYSTTWCGYCRRLKTQLTEAGITYAEVDIEQDPASADFVGSVNNGNHVVPTVKFSDGSTATNPSLAEVKRVLAGIS</sequence>
<dbReference type="PROSITE" id="PS51354">
    <property type="entry name" value="GLUTAREDOXIN_2"/>
    <property type="match status" value="1"/>
</dbReference>
<name>A0ABP9JQQ6_9NOCA</name>
<dbReference type="NCBIfam" id="TIGR02200">
    <property type="entry name" value="GlrX_actino"/>
    <property type="match status" value="1"/>
</dbReference>
<dbReference type="PANTHER" id="PTHR34386">
    <property type="entry name" value="GLUTAREDOXIN"/>
    <property type="match status" value="1"/>
</dbReference>
<dbReference type="PROSITE" id="PS00194">
    <property type="entry name" value="THIOREDOXIN_1"/>
    <property type="match status" value="1"/>
</dbReference>
<evidence type="ECO:0000313" key="3">
    <source>
        <dbReference type="Proteomes" id="UP001500603"/>
    </source>
</evidence>
<proteinExistence type="predicted"/>
<dbReference type="InterPro" id="IPR036249">
    <property type="entry name" value="Thioredoxin-like_sf"/>
</dbReference>
<protein>
    <recommendedName>
        <fullName evidence="1">Glutaredoxin domain-containing protein</fullName>
    </recommendedName>
</protein>
<dbReference type="InterPro" id="IPR002109">
    <property type="entry name" value="Glutaredoxin"/>
</dbReference>